<gene>
    <name evidence="2" type="ORF">BDV96DRAFT_627668</name>
</gene>
<evidence type="ECO:0000313" key="3">
    <source>
        <dbReference type="Proteomes" id="UP000799770"/>
    </source>
</evidence>
<keyword evidence="3" id="KW-1185">Reference proteome</keyword>
<dbReference type="Proteomes" id="UP000799770">
    <property type="component" value="Unassembled WGS sequence"/>
</dbReference>
<dbReference type="AlphaFoldDB" id="A0A6A5ZPC9"/>
<feature type="domain" description="DUF7580" evidence="1">
    <location>
        <begin position="198"/>
        <end position="570"/>
    </location>
</feature>
<protein>
    <recommendedName>
        <fullName evidence="1">DUF7580 domain-containing protein</fullName>
    </recommendedName>
</protein>
<name>A0A6A5ZPC9_9PLEO</name>
<sequence length="575" mass="66164">MSGVEAAGLVLGSIPLILAGLEFYAKGIAVTRRYVKYKEEYKTLRNELGTEHVLFVNTIELLLFGLVKPTTLKEMLNEPGGERWKDEDFERKLKERLGEGYEAYINTVNQMNETSNVFRQRLKLGVSGKPQFTEEKAFKEHYKRLKFSVHKADYDDLMAKLRRANYSLLQLTTQTRRLETLQNRRKQDSQNMPNFSVIHDHAQGFHSALRSGWKCPCHADHSVNLRLEPRIEDVSSDDDDNEEESMKDPFHVVFCYSHRHHHHHHPYPKHHTSATDMPWSWEEASVRITREQETPVTTQPCSRTGKKGVRFAHKAKKAVQAALDPVPDIQPIQDLCTAISTLQKPQRDVCLSLLANEYAKQKYGIHIYPLKDPPSNPELWTVLTLRKVLQDTKFTRQDRLRLAVTLASSVLQLHETPWLGENWSKDNIFFINRSDKTIYDHPFVSQHFNQPDPASQNRVPSSISRIIRNQTLFALGVSLIELWYGKALQELHKSEDGACDTGDPRIDLMTEYCTADRVVDELYSEAGAKYSDAVRRCVRCQFDSRASSLDDLSFQKAVFDGVVAQLKENYEFMKG</sequence>
<organism evidence="2 3">
    <name type="scientific">Lophiotrema nucula</name>
    <dbReference type="NCBI Taxonomy" id="690887"/>
    <lineage>
        <taxon>Eukaryota</taxon>
        <taxon>Fungi</taxon>
        <taxon>Dikarya</taxon>
        <taxon>Ascomycota</taxon>
        <taxon>Pezizomycotina</taxon>
        <taxon>Dothideomycetes</taxon>
        <taxon>Pleosporomycetidae</taxon>
        <taxon>Pleosporales</taxon>
        <taxon>Lophiotremataceae</taxon>
        <taxon>Lophiotrema</taxon>
    </lineage>
</organism>
<reference evidence="2" key="1">
    <citation type="journal article" date="2020" name="Stud. Mycol.">
        <title>101 Dothideomycetes genomes: a test case for predicting lifestyles and emergence of pathogens.</title>
        <authorList>
            <person name="Haridas S."/>
            <person name="Albert R."/>
            <person name="Binder M."/>
            <person name="Bloem J."/>
            <person name="Labutti K."/>
            <person name="Salamov A."/>
            <person name="Andreopoulos B."/>
            <person name="Baker S."/>
            <person name="Barry K."/>
            <person name="Bills G."/>
            <person name="Bluhm B."/>
            <person name="Cannon C."/>
            <person name="Castanera R."/>
            <person name="Culley D."/>
            <person name="Daum C."/>
            <person name="Ezra D."/>
            <person name="Gonzalez J."/>
            <person name="Henrissat B."/>
            <person name="Kuo A."/>
            <person name="Liang C."/>
            <person name="Lipzen A."/>
            <person name="Lutzoni F."/>
            <person name="Magnuson J."/>
            <person name="Mondo S."/>
            <person name="Nolan M."/>
            <person name="Ohm R."/>
            <person name="Pangilinan J."/>
            <person name="Park H.-J."/>
            <person name="Ramirez L."/>
            <person name="Alfaro M."/>
            <person name="Sun H."/>
            <person name="Tritt A."/>
            <person name="Yoshinaga Y."/>
            <person name="Zwiers L.-H."/>
            <person name="Turgeon B."/>
            <person name="Goodwin S."/>
            <person name="Spatafora J."/>
            <person name="Crous P."/>
            <person name="Grigoriev I."/>
        </authorList>
    </citation>
    <scope>NUCLEOTIDE SEQUENCE</scope>
    <source>
        <strain evidence="2">CBS 627.86</strain>
    </source>
</reference>
<dbReference type="OrthoDB" id="3565018at2759"/>
<evidence type="ECO:0000259" key="1">
    <source>
        <dbReference type="Pfam" id="PF24476"/>
    </source>
</evidence>
<dbReference type="PANTHER" id="PTHR35186">
    <property type="entry name" value="ANK_REP_REGION DOMAIN-CONTAINING PROTEIN"/>
    <property type="match status" value="1"/>
</dbReference>
<dbReference type="InterPro" id="IPR056002">
    <property type="entry name" value="DUF7580"/>
</dbReference>
<dbReference type="EMBL" id="ML977312">
    <property type="protein sequence ID" value="KAF2121309.1"/>
    <property type="molecule type" value="Genomic_DNA"/>
</dbReference>
<dbReference type="Pfam" id="PF24476">
    <property type="entry name" value="DUF7580"/>
    <property type="match status" value="1"/>
</dbReference>
<dbReference type="PANTHER" id="PTHR35186:SF4">
    <property type="entry name" value="PRION-INHIBITION AND PROPAGATION HELO DOMAIN-CONTAINING PROTEIN"/>
    <property type="match status" value="1"/>
</dbReference>
<accession>A0A6A5ZPC9</accession>
<evidence type="ECO:0000313" key="2">
    <source>
        <dbReference type="EMBL" id="KAF2121309.1"/>
    </source>
</evidence>
<proteinExistence type="predicted"/>